<geneLocation type="mitochondrion" evidence="1"/>
<keyword evidence="1" id="KW-0496">Mitochondrion</keyword>
<organism evidence="1">
    <name type="scientific">Bangia fuscopurpurea</name>
    <name type="common">Red alga</name>
    <name type="synonym">Conferva fuscopurpurea</name>
    <dbReference type="NCBI Taxonomy" id="101920"/>
    <lineage>
        <taxon>Eukaryota</taxon>
        <taxon>Rhodophyta</taxon>
        <taxon>Bangiophyceae</taxon>
        <taxon>Bangiales</taxon>
        <taxon>Bangiaceae</taxon>
        <taxon>Bangia</taxon>
    </lineage>
</organism>
<dbReference type="AlphaFoldDB" id="A0A0E3JW74"/>
<evidence type="ECO:0000313" key="1">
    <source>
        <dbReference type="EMBL" id="AKA66472.1"/>
    </source>
</evidence>
<dbReference type="RefSeq" id="YP_009132707.1">
    <property type="nucleotide sequence ID" value="NC_026905.1"/>
</dbReference>
<proteinExistence type="predicted"/>
<dbReference type="EMBL" id="KP710961">
    <property type="protein sequence ID" value="AKA66472.1"/>
    <property type="molecule type" value="Genomic_DNA"/>
</dbReference>
<name>A0A0E3JW74_BANFU</name>
<protein>
    <submittedName>
        <fullName evidence="1">Uncharacterized protein</fullName>
    </submittedName>
</protein>
<gene>
    <name evidence="1" type="primary">orf180</name>
</gene>
<reference evidence="1" key="1">
    <citation type="submission" date="2015-01" db="EMBL/GenBank/DDBJ databases">
        <title>Complete Mitochondrial Genome of Bangia fuscopurpurea OUPT01: Insights of Evolution And Variant Exploration Among Bangiaceae Algae.</title>
        <authorList>
            <person name="Bi G."/>
            <person name="Cao M."/>
            <person name="Mao Y."/>
        </authorList>
    </citation>
    <scope>NUCLEOTIDE SEQUENCE</scope>
    <source>
        <strain evidence="1">OUPT01</strain>
    </source>
</reference>
<accession>A0A0E3JW74</accession>
<dbReference type="GeneID" id="24143488"/>
<sequence>MRSRILEYKKNIINYDILTQFTLKRFQHTPSLVASQIQIRDTSLKDVKKICLYITAIQLIGNKHAACLINSNSIDIRLKLTGKNNYFLLENLLLLTYNNKVKKILGNQISNPVEVIVVHCRDISAVIESFSLYSNFLKLLEKISSKDLNISISYQFSFNNVEKLKNYLLRSLGYPFLMTV</sequence>